<evidence type="ECO:0000259" key="1">
    <source>
        <dbReference type="Pfam" id="PF00391"/>
    </source>
</evidence>
<protein>
    <submittedName>
        <fullName evidence="3">Pyruvate, phosphate dikinase</fullName>
    </submittedName>
</protein>
<dbReference type="PANTHER" id="PTHR22931">
    <property type="entry name" value="PHOSPHOENOLPYRUVATE DIKINASE-RELATED"/>
    <property type="match status" value="1"/>
</dbReference>
<dbReference type="Pfam" id="PF01326">
    <property type="entry name" value="PPDK_N"/>
    <property type="match status" value="1"/>
</dbReference>
<evidence type="ECO:0000313" key="4">
    <source>
        <dbReference type="Proteomes" id="UP000603434"/>
    </source>
</evidence>
<sequence>MVKSKALEVNIADYHVDVAIDEKYSIIQEVMSRYYGLTEGLNTFLKELSHPYKNWQFIVQEARGYALNYFHLLKSHPLGPDAAGLLVEIFTSAINHSGSIQVKTDAIDNLLLFLQKVIKESGAGIAAFKPVIDETFHQIRSCQDEDFFLFIKSYYQIKKLAEAFLNCSTGVVTDYKALNLLLIKYFKHTYLHWLSEEDPQDWFVKETGNIDNPKMINRFFKNISHQQVRHFMSELEDIAGSQNTVSEDVLKRLLVLPGYNQFVETYREIPQRLLNESADDGRGQHWKLIFLFHIMNISGLSMIHEEALREINRTMSWIIGHEDYKNVQKLIQQTFSILKARTGEFPATALNCVLNMGKAVYKTDDSDLVNFFIDSVIDLGFQAPMIGGVGNDWQIKVNHAHILNIRVWLELIELNPTWSPRLLSYLIIHLSLCGVFIKDTDLFPRDITQFLNSGIAPVYNLAKQLARLFPVYFNDIGAEGKLRDISTRIDEITHRKDRLVHFLRKQSHVESSNLIIDFMEAIFEFWKTKDKTLVEPFVPPDIYSQIDAQGLYIDGVHAAISFLSAKGVSLPQDLITLKEDEVGHLLDQVSDISEIDRERVQMAIALYKLLHQKYHLDFVELDHYLAQLKAEAFPELGRLQDALAEPDLKKKIYWLIDYLEQLKALILSPRTYEIKEDIYKKRHFTVDIPSMYGSYHEMKFDALGLAFRIESLLNVLFEELVEDIDLSLITKATFFQIYDRLRLFDKALKLDGISLVEMQSQLELLAHSLKFKGFSFTQYLDIFKGFSQAVKNIINDHFHNIHEANLNRILSQIPVDQILPKYLPYNGTFGHEKLMHRVTEIFFRERIALSLGLQQLDRFLSRILKTLFHQADKLPGNQLQLLLNYDPQRIMTTIEKPSERISEIIHLGSKGLNMVKLKQYGLPVPPGFIITTEAFRYREIIDNYPPALENYKEQIAGQISILEKLSGKKFGNPKNPLLFSVRSGAAISQPGMMDTFLDVGINEEIAAGIAERTGNTWFAWDSYRRFLQCYGMSFDLDRNVFDAIISDFKRKAGIPYKKGFTGEQMKQVALAYKERILDEGIDIVESPFDQLLMTIKIVFSSWYSAKAQTYRKIMGISDDWGTAVTVQEMVFGNISQQSGTGVFFTHNPRWSGDILKLWGDFTLENQGEDVVSGLVKTMPISVAQQEIEERDTDITLETHFPEIYTTMKEWAYELIYEKGWSPQEMEFTFESPSKKDLYLLQTRDMAIRERKKVLTFDPEEKTKERFLGHGIGVSGGAMSGRIVFSLQEIDRWRAQEPDTSLILVRGDTVPDDIREIYAADGLLTARGGATSHAAVVAHRLGKTCVVGCGNLLCNETKKNCLFNQVVFKSGDHISIDGRGGLVYRGLMKINEG</sequence>
<dbReference type="Gene3D" id="1.20.80.30">
    <property type="match status" value="1"/>
</dbReference>
<dbReference type="Proteomes" id="UP000603434">
    <property type="component" value="Unassembled WGS sequence"/>
</dbReference>
<feature type="domain" description="Pyruvate phosphate dikinase AMP/ATP-binding" evidence="2">
    <location>
        <begin position="953"/>
        <end position="1186"/>
    </location>
</feature>
<dbReference type="Pfam" id="PF00391">
    <property type="entry name" value="PEP-utilizers"/>
    <property type="match status" value="1"/>
</dbReference>
<accession>A0A8J6NTW5</accession>
<dbReference type="EMBL" id="JACNJH010000264">
    <property type="protein sequence ID" value="MBC8363161.1"/>
    <property type="molecule type" value="Genomic_DNA"/>
</dbReference>
<dbReference type="SUPFAM" id="SSF52009">
    <property type="entry name" value="Phosphohistidine domain"/>
    <property type="match status" value="1"/>
</dbReference>
<keyword evidence="3" id="KW-0670">Pyruvate</keyword>
<gene>
    <name evidence="3" type="ORF">H8E23_17395</name>
</gene>
<evidence type="ECO:0000259" key="2">
    <source>
        <dbReference type="Pfam" id="PF01326"/>
    </source>
</evidence>
<dbReference type="Gene3D" id="3.30.1490.20">
    <property type="entry name" value="ATP-grasp fold, A domain"/>
    <property type="match status" value="1"/>
</dbReference>
<proteinExistence type="predicted"/>
<dbReference type="GO" id="GO:0016301">
    <property type="term" value="F:kinase activity"/>
    <property type="evidence" value="ECO:0007669"/>
    <property type="project" value="InterPro"/>
</dbReference>
<dbReference type="GO" id="GO:0050242">
    <property type="term" value="F:pyruvate, phosphate dikinase activity"/>
    <property type="evidence" value="ECO:0007669"/>
    <property type="project" value="InterPro"/>
</dbReference>
<name>A0A8J6NTW5_9BACT</name>
<evidence type="ECO:0000313" key="3">
    <source>
        <dbReference type="EMBL" id="MBC8363161.1"/>
    </source>
</evidence>
<dbReference type="InterPro" id="IPR002192">
    <property type="entry name" value="PPDK_AMP/ATP-bd"/>
</dbReference>
<dbReference type="GO" id="GO:0005524">
    <property type="term" value="F:ATP binding"/>
    <property type="evidence" value="ECO:0007669"/>
    <property type="project" value="InterPro"/>
</dbReference>
<dbReference type="Gene3D" id="3.50.30.10">
    <property type="entry name" value="Phosphohistidine domain"/>
    <property type="match status" value="1"/>
</dbReference>
<dbReference type="SUPFAM" id="SSF56059">
    <property type="entry name" value="Glutathione synthetase ATP-binding domain-like"/>
    <property type="match status" value="1"/>
</dbReference>
<dbReference type="InterPro" id="IPR010121">
    <property type="entry name" value="Pyruvate_phosphate_dikinase"/>
</dbReference>
<dbReference type="InterPro" id="IPR013815">
    <property type="entry name" value="ATP_grasp_subdomain_1"/>
</dbReference>
<dbReference type="Gene3D" id="3.30.470.20">
    <property type="entry name" value="ATP-grasp fold, B domain"/>
    <property type="match status" value="1"/>
</dbReference>
<dbReference type="InterPro" id="IPR008279">
    <property type="entry name" value="PEP-util_enz_mobile_dom"/>
</dbReference>
<dbReference type="PANTHER" id="PTHR22931:SF9">
    <property type="entry name" value="PYRUVATE, PHOSPHATE DIKINASE 1, CHLOROPLASTIC"/>
    <property type="match status" value="1"/>
</dbReference>
<dbReference type="InterPro" id="IPR036637">
    <property type="entry name" value="Phosphohistidine_dom_sf"/>
</dbReference>
<feature type="domain" description="PEP-utilising enzyme mobile" evidence="1">
    <location>
        <begin position="1301"/>
        <end position="1380"/>
    </location>
</feature>
<reference evidence="3 4" key="1">
    <citation type="submission" date="2020-08" db="EMBL/GenBank/DDBJ databases">
        <title>Bridging the membrane lipid divide: bacteria of the FCB group superphylum have the potential to synthesize archaeal ether lipids.</title>
        <authorList>
            <person name="Villanueva L."/>
            <person name="Von Meijenfeldt F.A.B."/>
            <person name="Westbye A.B."/>
            <person name="Yadav S."/>
            <person name="Hopmans E.C."/>
            <person name="Dutilh B.E."/>
            <person name="Sinninghe Damste J.S."/>
        </authorList>
    </citation>
    <scope>NUCLEOTIDE SEQUENCE [LARGE SCALE GENOMIC DNA]</scope>
    <source>
        <strain evidence="3">NIOZ-UU30</strain>
    </source>
</reference>
<organism evidence="3 4">
    <name type="scientific">Candidatus Desulfatibia profunda</name>
    <dbReference type="NCBI Taxonomy" id="2841695"/>
    <lineage>
        <taxon>Bacteria</taxon>
        <taxon>Pseudomonadati</taxon>
        <taxon>Thermodesulfobacteriota</taxon>
        <taxon>Desulfobacteria</taxon>
        <taxon>Desulfobacterales</taxon>
        <taxon>Desulfobacterales incertae sedis</taxon>
        <taxon>Candidatus Desulfatibia</taxon>
    </lineage>
</organism>
<comment type="caution">
    <text evidence="3">The sequence shown here is derived from an EMBL/GenBank/DDBJ whole genome shotgun (WGS) entry which is preliminary data.</text>
</comment>